<protein>
    <recommendedName>
        <fullName evidence="2">Nucleolar protein 4 helical domain-containing protein</fullName>
    </recommendedName>
</protein>
<comment type="caution">
    <text evidence="3">The sequence shown here is derived from an EMBL/GenBank/DDBJ whole genome shotgun (WGS) entry which is preliminary data.</text>
</comment>
<organism evidence="3 4">
    <name type="scientific">Bugula neritina</name>
    <name type="common">Brown bryozoan</name>
    <name type="synonym">Sertularia neritina</name>
    <dbReference type="NCBI Taxonomy" id="10212"/>
    <lineage>
        <taxon>Eukaryota</taxon>
        <taxon>Metazoa</taxon>
        <taxon>Spiralia</taxon>
        <taxon>Lophotrochozoa</taxon>
        <taxon>Bryozoa</taxon>
        <taxon>Gymnolaemata</taxon>
        <taxon>Cheilostomatida</taxon>
        <taxon>Flustrina</taxon>
        <taxon>Buguloidea</taxon>
        <taxon>Bugulidae</taxon>
        <taxon>Bugula</taxon>
    </lineage>
</organism>
<feature type="region of interest" description="Disordered" evidence="1">
    <location>
        <begin position="38"/>
        <end position="88"/>
    </location>
</feature>
<dbReference type="AlphaFoldDB" id="A0A7J7J1Z6"/>
<dbReference type="Proteomes" id="UP000593567">
    <property type="component" value="Unassembled WGS sequence"/>
</dbReference>
<evidence type="ECO:0000256" key="1">
    <source>
        <dbReference type="SAM" id="MobiDB-lite"/>
    </source>
</evidence>
<dbReference type="PANTHER" id="PTHR12449">
    <property type="entry name" value="DEATH DOMAIN-CONTAINING PROTEIN"/>
    <property type="match status" value="1"/>
</dbReference>
<sequence>MSVTEVTMSSAEGQSSNVEGDPVAAAASLEETAATCIESACSSRESSPPHSTGEVKEEKLPAPTPTKSEPKIHSSSKVETLQDDSSTEALLEKSLPKIPLISSPLKRSADSSLNVSTCVYHCDCMLTSLAFPITLYHLLSPTMSKKSSDDADDDDEDEEDDKMLATTGLEFDPERLKAFNMFCRLFVDENLDRQVPISKQPKDKVQKILDACDRQFPEFRDRSRKRIRTYLKSCRRMRRTRELNGNNRDTSRPTPPHLTSPVAEQLLSVACENEAKNIRLINMGLEPSITTPKAKPVPNHITASSVPSSSSTLVSMPSLVPANIAQAATPSAAAAAAAAAAAHRMFPEWRFPHASHFRPDLAPFFGNGFFRPPFPGFPGHVPAAAALQASPAAAHLTLHSHPVNEITTPKKPSTPSLSISSSPSKGSVLTPAEVSSIRQLILGYRESATFLCKSADELEQLVSHAN</sequence>
<proteinExistence type="predicted"/>
<dbReference type="EMBL" id="VXIV02003191">
    <property type="protein sequence ID" value="KAF6020169.1"/>
    <property type="molecule type" value="Genomic_DNA"/>
</dbReference>
<evidence type="ECO:0000313" key="3">
    <source>
        <dbReference type="EMBL" id="KAF6020169.1"/>
    </source>
</evidence>
<dbReference type="Pfam" id="PF23079">
    <property type="entry name" value="HTH_NOL4_2nd"/>
    <property type="match status" value="1"/>
</dbReference>
<evidence type="ECO:0000313" key="4">
    <source>
        <dbReference type="Proteomes" id="UP000593567"/>
    </source>
</evidence>
<dbReference type="InterPro" id="IPR056549">
    <property type="entry name" value="HTH_NOL4"/>
</dbReference>
<feature type="compositionally biased region" description="Polar residues" evidence="1">
    <location>
        <begin position="40"/>
        <end position="50"/>
    </location>
</feature>
<reference evidence="3" key="1">
    <citation type="submission" date="2020-06" db="EMBL/GenBank/DDBJ databases">
        <title>Draft genome of Bugula neritina, a colonial animal packing powerful symbionts and potential medicines.</title>
        <authorList>
            <person name="Rayko M."/>
        </authorList>
    </citation>
    <scope>NUCLEOTIDE SEQUENCE [LARGE SCALE GENOMIC DNA]</scope>
    <source>
        <strain evidence="3">Kwan_BN1</strain>
    </source>
</reference>
<feature type="compositionally biased region" description="Low complexity" evidence="1">
    <location>
        <begin position="407"/>
        <end position="427"/>
    </location>
</feature>
<name>A0A7J7J1Z6_BUGNE</name>
<feature type="region of interest" description="Disordered" evidence="1">
    <location>
        <begin position="1"/>
        <end position="26"/>
    </location>
</feature>
<feature type="compositionally biased region" description="Polar residues" evidence="1">
    <location>
        <begin position="1"/>
        <end position="18"/>
    </location>
</feature>
<accession>A0A7J7J1Z6</accession>
<gene>
    <name evidence="3" type="ORF">EB796_021542</name>
</gene>
<evidence type="ECO:0000259" key="2">
    <source>
        <dbReference type="Pfam" id="PF23079"/>
    </source>
</evidence>
<feature type="region of interest" description="Disordered" evidence="1">
    <location>
        <begin position="240"/>
        <end position="259"/>
    </location>
</feature>
<dbReference type="OrthoDB" id="10047222at2759"/>
<dbReference type="InterPro" id="IPR039788">
    <property type="entry name" value="NOL4/NOL4L"/>
</dbReference>
<keyword evidence="4" id="KW-1185">Reference proteome</keyword>
<feature type="domain" description="Nucleolar protein 4 helical" evidence="2">
    <location>
        <begin position="174"/>
        <end position="274"/>
    </location>
</feature>
<feature type="region of interest" description="Disordered" evidence="1">
    <location>
        <begin position="404"/>
        <end position="429"/>
    </location>
</feature>
<dbReference type="PANTHER" id="PTHR12449:SF22">
    <property type="entry name" value="NUCLEOLAR PROTEIN 4"/>
    <property type="match status" value="1"/>
</dbReference>